<reference evidence="2" key="1">
    <citation type="journal article" date="2022" name="Int. J. Mol. Sci.">
        <title>Draft Genome of Tanacetum Coccineum: Genomic Comparison of Closely Related Tanacetum-Family Plants.</title>
        <authorList>
            <person name="Yamashiro T."/>
            <person name="Shiraishi A."/>
            <person name="Nakayama K."/>
            <person name="Satake H."/>
        </authorList>
    </citation>
    <scope>NUCLEOTIDE SEQUENCE</scope>
</reference>
<dbReference type="Proteomes" id="UP001151760">
    <property type="component" value="Unassembled WGS sequence"/>
</dbReference>
<comment type="caution">
    <text evidence="2">The sequence shown here is derived from an EMBL/GenBank/DDBJ whole genome shotgun (WGS) entry which is preliminary data.</text>
</comment>
<evidence type="ECO:0000313" key="3">
    <source>
        <dbReference type="Proteomes" id="UP001151760"/>
    </source>
</evidence>
<gene>
    <name evidence="2" type="ORF">Tco_0922798</name>
</gene>
<evidence type="ECO:0000313" key="2">
    <source>
        <dbReference type="EMBL" id="GJT32379.1"/>
    </source>
</evidence>
<accession>A0ABQ5D6C4</accession>
<protein>
    <submittedName>
        <fullName evidence="2">Uncharacterized protein</fullName>
    </submittedName>
</protein>
<feature type="compositionally biased region" description="Basic and acidic residues" evidence="1">
    <location>
        <begin position="53"/>
        <end position="66"/>
    </location>
</feature>
<evidence type="ECO:0000256" key="1">
    <source>
        <dbReference type="SAM" id="MobiDB-lite"/>
    </source>
</evidence>
<name>A0ABQ5D6C4_9ASTR</name>
<dbReference type="EMBL" id="BQNB010014788">
    <property type="protein sequence ID" value="GJT32379.1"/>
    <property type="molecule type" value="Genomic_DNA"/>
</dbReference>
<organism evidence="2 3">
    <name type="scientific">Tanacetum coccineum</name>
    <dbReference type="NCBI Taxonomy" id="301880"/>
    <lineage>
        <taxon>Eukaryota</taxon>
        <taxon>Viridiplantae</taxon>
        <taxon>Streptophyta</taxon>
        <taxon>Embryophyta</taxon>
        <taxon>Tracheophyta</taxon>
        <taxon>Spermatophyta</taxon>
        <taxon>Magnoliopsida</taxon>
        <taxon>eudicotyledons</taxon>
        <taxon>Gunneridae</taxon>
        <taxon>Pentapetalae</taxon>
        <taxon>asterids</taxon>
        <taxon>campanulids</taxon>
        <taxon>Asterales</taxon>
        <taxon>Asteraceae</taxon>
        <taxon>Asteroideae</taxon>
        <taxon>Anthemideae</taxon>
        <taxon>Anthemidinae</taxon>
        <taxon>Tanacetum</taxon>
    </lineage>
</organism>
<keyword evidence="3" id="KW-1185">Reference proteome</keyword>
<feature type="compositionally biased region" description="Polar residues" evidence="1">
    <location>
        <begin position="42"/>
        <end position="52"/>
    </location>
</feature>
<proteinExistence type="predicted"/>
<reference evidence="2" key="2">
    <citation type="submission" date="2022-01" db="EMBL/GenBank/DDBJ databases">
        <authorList>
            <person name="Yamashiro T."/>
            <person name="Shiraishi A."/>
            <person name="Satake H."/>
            <person name="Nakayama K."/>
        </authorList>
    </citation>
    <scope>NUCLEOTIDE SEQUENCE</scope>
</reference>
<feature type="region of interest" description="Disordered" evidence="1">
    <location>
        <begin position="34"/>
        <end position="93"/>
    </location>
</feature>
<sequence>MMMAKSHEKHPSHKDLYDALIKSLFMDEDNMDKAAAAMGNTPPKSSNSGKSVTTKEQDEEHVHDMSLDAEENIANKMGNADEYPDGEAAPKND</sequence>